<accession>A0A7L2ACJ4</accession>
<dbReference type="AlphaFoldDB" id="A0A7L2ACJ4"/>
<comment type="caution">
    <text evidence="9">The sequence shown here is derived from an EMBL/GenBank/DDBJ whole genome shotgun (WGS) entry which is preliminary data.</text>
</comment>
<dbReference type="GO" id="GO:0005634">
    <property type="term" value="C:nucleus"/>
    <property type="evidence" value="ECO:0007669"/>
    <property type="project" value="TreeGrafter"/>
</dbReference>
<name>A0A7L2ACJ4_9GRUI</name>
<dbReference type="PANTHER" id="PTHR21362:SF1">
    <property type="entry name" value="ACROSIN-BINDING PROTEIN"/>
    <property type="match status" value="1"/>
</dbReference>
<dbReference type="InterPro" id="IPR009865">
    <property type="entry name" value="Proacrosin-bd"/>
</dbReference>
<keyword evidence="3" id="KW-0597">Phosphoprotein</keyword>
<evidence type="ECO:0000256" key="5">
    <source>
        <dbReference type="ARBA" id="ARBA00023329"/>
    </source>
</evidence>
<proteinExistence type="predicted"/>
<dbReference type="GO" id="GO:0001669">
    <property type="term" value="C:acrosomal vesicle"/>
    <property type="evidence" value="ECO:0007669"/>
    <property type="project" value="UniProtKB-SubCell"/>
</dbReference>
<evidence type="ECO:0000256" key="7">
    <source>
        <dbReference type="ARBA" id="ARBA00033453"/>
    </source>
</evidence>
<keyword evidence="4" id="KW-0732">Signal</keyword>
<dbReference type="Proteomes" id="UP000590868">
    <property type="component" value="Unassembled WGS sequence"/>
</dbReference>
<keyword evidence="5" id="KW-0968">Cytoplasmic vesicle</keyword>
<sequence>AEALGMPLSDEEYRVFFRSLRVARRASSACLLRELYGCQDPLVQRLDEYENHGAIPEGPICSEEPGAPSFPDFCTFSFYRCSRRKYFIKV</sequence>
<evidence type="ECO:0000256" key="4">
    <source>
        <dbReference type="ARBA" id="ARBA00022729"/>
    </source>
</evidence>
<feature type="non-terminal residue" evidence="9">
    <location>
        <position position="1"/>
    </location>
</feature>
<keyword evidence="10" id="KW-1185">Reference proteome</keyword>
<evidence type="ECO:0000256" key="8">
    <source>
        <dbReference type="ARBA" id="ARBA00045517"/>
    </source>
</evidence>
<evidence type="ECO:0000313" key="9">
    <source>
        <dbReference type="EMBL" id="NXP44841.1"/>
    </source>
</evidence>
<evidence type="ECO:0000256" key="6">
    <source>
        <dbReference type="ARBA" id="ARBA00032734"/>
    </source>
</evidence>
<dbReference type="OrthoDB" id="9009946at2759"/>
<evidence type="ECO:0000256" key="3">
    <source>
        <dbReference type="ARBA" id="ARBA00022553"/>
    </source>
</evidence>
<feature type="non-terminal residue" evidence="9">
    <location>
        <position position="90"/>
    </location>
</feature>
<evidence type="ECO:0000256" key="2">
    <source>
        <dbReference type="ARBA" id="ARBA00018940"/>
    </source>
</evidence>
<dbReference type="EMBL" id="VXBZ01001501">
    <property type="protein sequence ID" value="NXP44841.1"/>
    <property type="molecule type" value="Genomic_DNA"/>
</dbReference>
<protein>
    <recommendedName>
        <fullName evidence="2">Acrosin-binding protein</fullName>
    </recommendedName>
    <alternativeName>
        <fullName evidence="6">Acrosin-binding protein, 60 kDa form</fullName>
    </alternativeName>
    <alternativeName>
        <fullName evidence="7">Proacrosin-binding protein sp32</fullName>
    </alternativeName>
</protein>
<evidence type="ECO:0000313" key="10">
    <source>
        <dbReference type="Proteomes" id="UP000590868"/>
    </source>
</evidence>
<comment type="function">
    <text evidence="8">Acrosomal protein that maintains proacrosin (pro-ACR) as an enzymatically inactive zymogen in the acrosome. Involved also in the acrosome formation.</text>
</comment>
<dbReference type="PANTHER" id="PTHR21362">
    <property type="entry name" value="ACROSIN-BINDING PROTEIN"/>
    <property type="match status" value="1"/>
</dbReference>
<reference evidence="9 10" key="1">
    <citation type="submission" date="2019-09" db="EMBL/GenBank/DDBJ databases">
        <title>Bird 10,000 Genomes (B10K) Project - Family phase.</title>
        <authorList>
            <person name="Zhang G."/>
        </authorList>
    </citation>
    <scope>NUCLEOTIDE SEQUENCE [LARGE SCALE GENOMIC DNA]</scope>
    <source>
        <strain evidence="9">B10K-DU-001-55</strain>
        <tissue evidence="9">Muscle</tissue>
    </source>
</reference>
<organism evidence="9 10">
    <name type="scientific">Heliornis fulica</name>
    <name type="common">sungrebe</name>
    <dbReference type="NCBI Taxonomy" id="54369"/>
    <lineage>
        <taxon>Eukaryota</taxon>
        <taxon>Metazoa</taxon>
        <taxon>Chordata</taxon>
        <taxon>Craniata</taxon>
        <taxon>Vertebrata</taxon>
        <taxon>Euteleostomi</taxon>
        <taxon>Archelosauria</taxon>
        <taxon>Archosauria</taxon>
        <taxon>Dinosauria</taxon>
        <taxon>Saurischia</taxon>
        <taxon>Theropoda</taxon>
        <taxon>Coelurosauria</taxon>
        <taxon>Aves</taxon>
        <taxon>Neognathae</taxon>
        <taxon>Neoaves</taxon>
        <taxon>Gruiformes</taxon>
        <taxon>Heliornithidae</taxon>
        <taxon>Heliornis</taxon>
    </lineage>
</organism>
<gene>
    <name evidence="9" type="primary">Acrbp</name>
    <name evidence="9" type="ORF">HELFUL_R09557</name>
</gene>
<comment type="subcellular location">
    <subcellularLocation>
        <location evidence="1">Cytoplasmic vesicle</location>
        <location evidence="1">Secretory vesicle</location>
        <location evidence="1">Acrosome</location>
    </subcellularLocation>
</comment>
<dbReference type="Pfam" id="PF07222">
    <property type="entry name" value="PBP_sp32"/>
    <property type="match status" value="1"/>
</dbReference>
<evidence type="ECO:0000256" key="1">
    <source>
        <dbReference type="ARBA" id="ARBA00004218"/>
    </source>
</evidence>